<keyword evidence="8" id="KW-1185">Reference proteome</keyword>
<dbReference type="GO" id="GO:0019843">
    <property type="term" value="F:rRNA binding"/>
    <property type="evidence" value="ECO:0007669"/>
    <property type="project" value="UniProtKB-UniRule"/>
</dbReference>
<dbReference type="PANTHER" id="PTHR15239">
    <property type="entry name" value="NUCLEAR EXPORT MEDIATOR FACTOR NEMF"/>
    <property type="match status" value="1"/>
</dbReference>
<evidence type="ECO:0000259" key="6">
    <source>
        <dbReference type="Pfam" id="PF05670"/>
    </source>
</evidence>
<dbReference type="InterPro" id="IPR051608">
    <property type="entry name" value="RQC_Subunit_NEMF"/>
</dbReference>
<evidence type="ECO:0000313" key="8">
    <source>
        <dbReference type="Proteomes" id="UP000031386"/>
    </source>
</evidence>
<dbReference type="HAMAP" id="MF_00844_B">
    <property type="entry name" value="RqcH_B"/>
    <property type="match status" value="1"/>
</dbReference>
<dbReference type="Gene3D" id="3.40.970.40">
    <property type="entry name" value="fibrinogen binding protein from staphylococcus aureus domain like"/>
    <property type="match status" value="1"/>
</dbReference>
<evidence type="ECO:0000256" key="1">
    <source>
        <dbReference type="ARBA" id="ARBA00022555"/>
    </source>
</evidence>
<dbReference type="InterPro" id="IPR043682">
    <property type="entry name" value="RqcH_bacterial"/>
</dbReference>
<evidence type="ECO:0000256" key="5">
    <source>
        <dbReference type="HAMAP-Rule" id="MF_00844"/>
    </source>
</evidence>
<evidence type="ECO:0000256" key="2">
    <source>
        <dbReference type="ARBA" id="ARBA00022730"/>
    </source>
</evidence>
<dbReference type="GO" id="GO:0000049">
    <property type="term" value="F:tRNA binding"/>
    <property type="evidence" value="ECO:0007669"/>
    <property type="project" value="UniProtKB-UniRule"/>
</dbReference>
<comment type="subunit">
    <text evidence="5">Associates with stalled 50S ribosomal subunits. Binds to RqcP.</text>
</comment>
<comment type="function">
    <text evidence="5">Key component of the ribosome quality control system (RQC), a ribosome-associated complex that mediates the extraction of incompletely synthesized nascent chains from stalled ribosomes and their subsequent degradation. RqcH recruits Ala-charged tRNA, and with RqcP directs the elongation of stalled nascent chains on 50S ribosomal subunits, leading to non-templated C-terminal alanine extensions (Ala tail). The Ala tail promotes nascent chain degradation. May add between 1 and at least 8 Ala residues. Binds to stalled 50S ribosomal subunits.</text>
</comment>
<keyword evidence="2 5" id="KW-0699">rRNA-binding</keyword>
<dbReference type="AlphaFoldDB" id="A0A0B4S2T6"/>
<keyword evidence="4 5" id="KW-0648">Protein biosynthesis</keyword>
<organism evidence="7 8">
    <name type="scientific">Parvimonas micra</name>
    <dbReference type="NCBI Taxonomy" id="33033"/>
    <lineage>
        <taxon>Bacteria</taxon>
        <taxon>Bacillati</taxon>
        <taxon>Bacillota</taxon>
        <taxon>Tissierellia</taxon>
        <taxon>Tissierellales</taxon>
        <taxon>Peptoniphilaceae</taxon>
        <taxon>Parvimonas</taxon>
    </lineage>
</organism>
<dbReference type="PANTHER" id="PTHR15239:SF6">
    <property type="entry name" value="RIBOSOME QUALITY CONTROL COMPLEX SUBUNIT NEMF"/>
    <property type="match status" value="1"/>
</dbReference>
<dbReference type="OrthoDB" id="9766163at2"/>
<dbReference type="Gene3D" id="2.30.310.10">
    <property type="entry name" value="ibrinogen binding protein from staphylococcus aureus domain"/>
    <property type="match status" value="1"/>
</dbReference>
<gene>
    <name evidence="5" type="primary">rqcH</name>
    <name evidence="7" type="ORF">NW74_06170</name>
</gene>
<evidence type="ECO:0000313" key="7">
    <source>
        <dbReference type="EMBL" id="AIZ36951.1"/>
    </source>
</evidence>
<dbReference type="GO" id="GO:0072344">
    <property type="term" value="P:rescue of stalled ribosome"/>
    <property type="evidence" value="ECO:0007669"/>
    <property type="project" value="UniProtKB-UniRule"/>
</dbReference>
<dbReference type="Pfam" id="PF05833">
    <property type="entry name" value="NFACT_N"/>
    <property type="match status" value="1"/>
</dbReference>
<accession>A0A0B4S2T6</accession>
<dbReference type="Proteomes" id="UP000031386">
    <property type="component" value="Chromosome"/>
</dbReference>
<evidence type="ECO:0000256" key="3">
    <source>
        <dbReference type="ARBA" id="ARBA00022884"/>
    </source>
</evidence>
<dbReference type="STRING" id="33033.NW74_06170"/>
<comment type="similarity">
    <text evidence="5">Belongs to the NEMF family.</text>
</comment>
<dbReference type="FunFam" id="2.30.310.10:FF:000004">
    <property type="entry name" value="Fibronectin-binding protein A"/>
    <property type="match status" value="1"/>
</dbReference>
<evidence type="ECO:0000256" key="4">
    <source>
        <dbReference type="ARBA" id="ARBA00022917"/>
    </source>
</evidence>
<keyword evidence="1 5" id="KW-0820">tRNA-binding</keyword>
<dbReference type="EMBL" id="CP009761">
    <property type="protein sequence ID" value="AIZ36951.1"/>
    <property type="molecule type" value="Genomic_DNA"/>
</dbReference>
<protein>
    <recommendedName>
        <fullName evidence="5">Rqc2 homolog RqcH</fullName>
        <shortName evidence="5">RqcH</shortName>
    </recommendedName>
</protein>
<dbReference type="GO" id="GO:1990112">
    <property type="term" value="C:RQC complex"/>
    <property type="evidence" value="ECO:0007669"/>
    <property type="project" value="TreeGrafter"/>
</dbReference>
<keyword evidence="3 5" id="KW-0694">RNA-binding</keyword>
<reference evidence="7 8" key="1">
    <citation type="submission" date="2014-10" db="EMBL/GenBank/DDBJ databases">
        <title>Complete genome sequence of Parvimonas micra KCOM 1535 (= ChDC B708).</title>
        <authorList>
            <person name="Kook J.-K."/>
            <person name="Park S.-N."/>
            <person name="Lim Y.K."/>
            <person name="Roh H."/>
        </authorList>
    </citation>
    <scope>NUCLEOTIDE SEQUENCE [LARGE SCALE GENOMIC DNA]</scope>
    <source>
        <strain evidence="8">KCOM 1535 / ChDC B708</strain>
    </source>
</reference>
<sequence>MSFDGIFTKAVVDEIYPLLLNGKINKINQPDKNEINLQIYNKENYKLLLSCANNLSRIHLSEKSKKNPITAYNFCMLLRKHLVGGTIKNIYQHKMDRVVCFEIENLNELKELSKKLLIIEIMGKHSNIILVDKESNKIIDAIKHIDSRQSSIREVFPNKDYFFVKDEKENILDENYKLPSEILKNSEPISMKKFFYTNYLGFSPIISYELLNNSNVDSDVNSANLNDEDIKRIDENFVKLVENIKDKNYYPIFIKDEMNNNKDFYCFDLNLYEKKESIDSLSKLVESFYHNNSLRDRINQKASGFKKILTTKLNRLTNKYLAMNDELLNNQSKEDLKIFADLLSINIYKIEKGMKKVSVENIYDNMKEIEISLDERKSPRENIEAYYKKYKKLKTADEIIKAELPKIEEEIKYIKQILETIEIITELNELSEIEEELISLGYIRKSKKNKQKLEKSKPYIFETDSGALIYVGKNNLQNENLTLKFANKNDIFFHAQDVPGSHVILRGANLTEDDYKIAGFLAGYYSYFKNEGYANVDYTEKKHIRKAKGTGLGMVYYDNYKTLFIDFKDKLYDKYKK</sequence>
<dbReference type="KEGG" id="pmic:NW74_06170"/>
<name>A0A0B4S2T6_9FIRM</name>
<feature type="domain" description="NFACT RNA-binding" evidence="6">
    <location>
        <begin position="457"/>
        <end position="552"/>
    </location>
</feature>
<dbReference type="GO" id="GO:0043023">
    <property type="term" value="F:ribosomal large subunit binding"/>
    <property type="evidence" value="ECO:0007669"/>
    <property type="project" value="UniProtKB-UniRule"/>
</dbReference>
<dbReference type="InterPro" id="IPR008532">
    <property type="entry name" value="NFACT_RNA-bd"/>
</dbReference>
<dbReference type="Pfam" id="PF05670">
    <property type="entry name" value="NFACT-R_1"/>
    <property type="match status" value="1"/>
</dbReference>
<proteinExistence type="inferred from homology"/>
<dbReference type="RefSeq" id="WP_041954490.1">
    <property type="nucleotide sequence ID" value="NZ_CP009761.1"/>
</dbReference>